<organism evidence="1 2">
    <name type="scientific">Melastoma candidum</name>
    <dbReference type="NCBI Taxonomy" id="119954"/>
    <lineage>
        <taxon>Eukaryota</taxon>
        <taxon>Viridiplantae</taxon>
        <taxon>Streptophyta</taxon>
        <taxon>Embryophyta</taxon>
        <taxon>Tracheophyta</taxon>
        <taxon>Spermatophyta</taxon>
        <taxon>Magnoliopsida</taxon>
        <taxon>eudicotyledons</taxon>
        <taxon>Gunneridae</taxon>
        <taxon>Pentapetalae</taxon>
        <taxon>rosids</taxon>
        <taxon>malvids</taxon>
        <taxon>Myrtales</taxon>
        <taxon>Melastomataceae</taxon>
        <taxon>Melastomatoideae</taxon>
        <taxon>Melastomateae</taxon>
        <taxon>Melastoma</taxon>
    </lineage>
</organism>
<accession>A0ACB9QF34</accession>
<keyword evidence="2" id="KW-1185">Reference proteome</keyword>
<evidence type="ECO:0000313" key="1">
    <source>
        <dbReference type="EMBL" id="KAI4364926.1"/>
    </source>
</evidence>
<protein>
    <submittedName>
        <fullName evidence="1">Uncharacterized protein</fullName>
    </submittedName>
</protein>
<comment type="caution">
    <text evidence="1">The sequence shown here is derived from an EMBL/GenBank/DDBJ whole genome shotgun (WGS) entry which is preliminary data.</text>
</comment>
<proteinExistence type="predicted"/>
<reference evidence="2" key="1">
    <citation type="journal article" date="2023" name="Front. Plant Sci.">
        <title>Chromosomal-level genome assembly of Melastoma candidum provides insights into trichome evolution.</title>
        <authorList>
            <person name="Zhong Y."/>
            <person name="Wu W."/>
            <person name="Sun C."/>
            <person name="Zou P."/>
            <person name="Liu Y."/>
            <person name="Dai S."/>
            <person name="Zhou R."/>
        </authorList>
    </citation>
    <scope>NUCLEOTIDE SEQUENCE [LARGE SCALE GENOMIC DNA]</scope>
</reference>
<gene>
    <name evidence="1" type="ORF">MLD38_020957</name>
</gene>
<evidence type="ECO:0000313" key="2">
    <source>
        <dbReference type="Proteomes" id="UP001057402"/>
    </source>
</evidence>
<sequence length="460" mass="48377">MPPRMDTDLRINSPGSVEKHLFESSLSVGLGCRSSSSDSKGSLAAAYTIMSSNKAVDKVDLNLDFAFLLGSTAKGVQDPSVVDLELSLSTRLFESGTTNGIVLEVPPLVGRRSRTEGGSMPCQWKSGTITMPPHGSVDQSNFFLNPTSVAVDSIPILPDLSSGAITSPNSSITSTSGTLKKLPSQYRGSAKNQVAKRVQRVALSSANLMEVADAVNSSDVRRVLRETQITALGMAVAGVVAMRGVVELQEGNQGYASGMEAGSVADEIIAQRALRACQASASCMAEVIVASMPLGAQKVRRGARCFARLTAVVNVAHMLGALKVPRAAHPSARVMVEENAACFREAEYVPRVCMVARLSVSPTGVANGALLLDVRRVLGEGPITVSVTAVARGVGSQPAVRVHREALIFARHMVAGRGRWCTAPFKVVSFRTRGCTAAISLVVSSRGPPSPLGKQQPRQA</sequence>
<dbReference type="EMBL" id="CM042885">
    <property type="protein sequence ID" value="KAI4364926.1"/>
    <property type="molecule type" value="Genomic_DNA"/>
</dbReference>
<dbReference type="Proteomes" id="UP001057402">
    <property type="component" value="Chromosome 6"/>
</dbReference>
<name>A0ACB9QF34_9MYRT</name>